<comment type="caution">
    <text evidence="5">The sequence shown here is derived from an EMBL/GenBank/DDBJ whole genome shotgun (WGS) entry which is preliminary data.</text>
</comment>
<dbReference type="Proteomes" id="UP001596087">
    <property type="component" value="Unassembled WGS sequence"/>
</dbReference>
<dbReference type="Gene3D" id="3.40.630.190">
    <property type="entry name" value="LCP protein"/>
    <property type="match status" value="1"/>
</dbReference>
<name>A0ABW0BMQ5_9ACTN</name>
<feature type="transmembrane region" description="Helical" evidence="3">
    <location>
        <begin position="162"/>
        <end position="183"/>
    </location>
</feature>
<dbReference type="PANTHER" id="PTHR33392:SF6">
    <property type="entry name" value="POLYISOPRENYL-TEICHOIC ACID--PEPTIDOGLYCAN TEICHOIC ACID TRANSFERASE TAGU"/>
    <property type="match status" value="1"/>
</dbReference>
<sequence length="524" mass="56669">MAESSAAIAPGQGREPGRRRAPRKGLLARLRPTPRPRSHRSPTTGAHAVGGARRATTQPAFRRTRGLPGTLAVTLAGALFPGSGFVWTGRRALGLAILCPVALGALWASYHYANLSTVLDLAVDPTRLRWVALLLVVGVLLWAATVYLTYRQARPTSRPRWHTAVGNVFVAVLVLALGAPLFVGARYAMVQADLVDSVFSDNQSPTTPRGISRDDPWAGQDRVNVLLLGGDGGDGREGVRTDSVILMSTDTHTGDTVMFSLPRNMMLAQFPEDSPLHDVYPTGFTGAGDPASYMLNAVYGQVPALHPHILGKSDNEGADAVKQAVEGTLGIPVDYYVLVNLEGFRDVVNAIGGVTVNINEPVAIKGSTDRGVPPVAWLQPGPDQHLDGYHALWFARGRYGSDDYERMNRQRCMIDALIDASDPVTLIRNYQDLAEVGKQIVVTDLPQEVLPAFSQLAWKVKDAKVKSVVFEASDRFNSASPDFTWMRDVVQRNLSDEPGAHQRKVGAEGRAKDTKASCAYRPVS</sequence>
<evidence type="ECO:0000256" key="2">
    <source>
        <dbReference type="SAM" id="MobiDB-lite"/>
    </source>
</evidence>
<protein>
    <submittedName>
        <fullName evidence="5">LCP family protein</fullName>
    </submittedName>
</protein>
<dbReference type="PANTHER" id="PTHR33392">
    <property type="entry name" value="POLYISOPRENYL-TEICHOIC ACID--PEPTIDOGLYCAN TEICHOIC ACID TRANSFERASE TAGU"/>
    <property type="match status" value="1"/>
</dbReference>
<feature type="region of interest" description="Disordered" evidence="2">
    <location>
        <begin position="496"/>
        <end position="524"/>
    </location>
</feature>
<keyword evidence="3" id="KW-1133">Transmembrane helix</keyword>
<keyword evidence="3" id="KW-0812">Transmembrane</keyword>
<feature type="transmembrane region" description="Helical" evidence="3">
    <location>
        <begin position="130"/>
        <end position="150"/>
    </location>
</feature>
<evidence type="ECO:0000259" key="4">
    <source>
        <dbReference type="Pfam" id="PF03816"/>
    </source>
</evidence>
<dbReference type="NCBIfam" id="TIGR00350">
    <property type="entry name" value="lytR_cpsA_psr"/>
    <property type="match status" value="1"/>
</dbReference>
<comment type="similarity">
    <text evidence="1">Belongs to the LytR/CpsA/Psr (LCP) family.</text>
</comment>
<proteinExistence type="inferred from homology"/>
<evidence type="ECO:0000313" key="5">
    <source>
        <dbReference type="EMBL" id="MFC5178483.1"/>
    </source>
</evidence>
<gene>
    <name evidence="5" type="ORF">ACFPGP_17530</name>
</gene>
<evidence type="ECO:0000256" key="1">
    <source>
        <dbReference type="ARBA" id="ARBA00006068"/>
    </source>
</evidence>
<dbReference type="InterPro" id="IPR050922">
    <property type="entry name" value="LytR/CpsA/Psr_CW_biosynth"/>
</dbReference>
<feature type="domain" description="Cell envelope-related transcriptional attenuator" evidence="4">
    <location>
        <begin position="240"/>
        <end position="419"/>
    </location>
</feature>
<reference evidence="6" key="1">
    <citation type="journal article" date="2019" name="Int. J. Syst. Evol. Microbiol.">
        <title>The Global Catalogue of Microorganisms (GCM) 10K type strain sequencing project: providing services to taxonomists for standard genome sequencing and annotation.</title>
        <authorList>
            <consortium name="The Broad Institute Genomics Platform"/>
            <consortium name="The Broad Institute Genome Sequencing Center for Infectious Disease"/>
            <person name="Wu L."/>
            <person name="Ma J."/>
        </authorList>
    </citation>
    <scope>NUCLEOTIDE SEQUENCE [LARGE SCALE GENOMIC DNA]</scope>
    <source>
        <strain evidence="6">DFY41</strain>
    </source>
</reference>
<keyword evidence="3" id="KW-0472">Membrane</keyword>
<feature type="compositionally biased region" description="Basic and acidic residues" evidence="2">
    <location>
        <begin position="496"/>
        <end position="515"/>
    </location>
</feature>
<evidence type="ECO:0000313" key="6">
    <source>
        <dbReference type="Proteomes" id="UP001596087"/>
    </source>
</evidence>
<dbReference type="RefSeq" id="WP_378592093.1">
    <property type="nucleotide sequence ID" value="NZ_JBHSKD010000024.1"/>
</dbReference>
<keyword evidence="6" id="KW-1185">Reference proteome</keyword>
<dbReference type="Pfam" id="PF03816">
    <property type="entry name" value="LytR_cpsA_psr"/>
    <property type="match status" value="1"/>
</dbReference>
<feature type="transmembrane region" description="Helical" evidence="3">
    <location>
        <begin position="92"/>
        <end position="110"/>
    </location>
</feature>
<accession>A0ABW0BMQ5</accession>
<feature type="region of interest" description="Disordered" evidence="2">
    <location>
        <begin position="1"/>
        <end position="60"/>
    </location>
</feature>
<dbReference type="InterPro" id="IPR004474">
    <property type="entry name" value="LytR_CpsA_psr"/>
</dbReference>
<evidence type="ECO:0000256" key="3">
    <source>
        <dbReference type="SAM" id="Phobius"/>
    </source>
</evidence>
<organism evidence="5 6">
    <name type="scientific">Nocardioides taihuensis</name>
    <dbReference type="NCBI Taxonomy" id="1835606"/>
    <lineage>
        <taxon>Bacteria</taxon>
        <taxon>Bacillati</taxon>
        <taxon>Actinomycetota</taxon>
        <taxon>Actinomycetes</taxon>
        <taxon>Propionibacteriales</taxon>
        <taxon>Nocardioidaceae</taxon>
        <taxon>Nocardioides</taxon>
    </lineage>
</organism>
<dbReference type="EMBL" id="JBHSKD010000024">
    <property type="protein sequence ID" value="MFC5178483.1"/>
    <property type="molecule type" value="Genomic_DNA"/>
</dbReference>